<keyword evidence="4" id="KW-1185">Reference proteome</keyword>
<dbReference type="Proteomes" id="UP000053937">
    <property type="component" value="Unassembled WGS sequence"/>
</dbReference>
<name>A0A101J5A0_CHLLI</name>
<organism evidence="3 4">
    <name type="scientific">Chlorobium limicola</name>
    <dbReference type="NCBI Taxonomy" id="1092"/>
    <lineage>
        <taxon>Bacteria</taxon>
        <taxon>Pseudomonadati</taxon>
        <taxon>Chlorobiota</taxon>
        <taxon>Chlorobiia</taxon>
        <taxon>Chlorobiales</taxon>
        <taxon>Chlorobiaceae</taxon>
        <taxon>Chlorobium/Pelodictyon group</taxon>
        <taxon>Chlorobium</taxon>
    </lineage>
</organism>
<reference evidence="3 4" key="1">
    <citation type="submission" date="2015-10" db="EMBL/GenBank/DDBJ databases">
        <title>Draft Genome Sequence of Chlorobium limicola strain Frasassi Growing under Artificial Lighting in the Frasassi Cave System.</title>
        <authorList>
            <person name="Mansor M."/>
            <person name="Macalady J."/>
        </authorList>
    </citation>
    <scope>NUCLEOTIDE SEQUENCE [LARGE SCALE GENOMIC DNA]</scope>
    <source>
        <strain evidence="3 4">Frasassi</strain>
    </source>
</reference>
<dbReference type="PANTHER" id="PTHR31332:SF0">
    <property type="entry name" value="7-HYDROXYMETHYL CHLOROPHYLL A REDUCTASE, CHLOROPLASTIC"/>
    <property type="match status" value="1"/>
</dbReference>
<protein>
    <submittedName>
        <fullName evidence="3">Coenzyme F420 hydrogenase</fullName>
    </submittedName>
</protein>
<comment type="caution">
    <text evidence="3">The sequence shown here is derived from an EMBL/GenBank/DDBJ whole genome shotgun (WGS) entry which is preliminary data.</text>
</comment>
<evidence type="ECO:0000259" key="1">
    <source>
        <dbReference type="Pfam" id="PF04422"/>
    </source>
</evidence>
<dbReference type="InterPro" id="IPR007516">
    <property type="entry name" value="Co_F420_Hydgase/DH_bsu_N"/>
</dbReference>
<dbReference type="Pfam" id="PF04422">
    <property type="entry name" value="FrhB_FdhB_N"/>
    <property type="match status" value="1"/>
</dbReference>
<dbReference type="Pfam" id="PF04432">
    <property type="entry name" value="FrhB_FdhB_C"/>
    <property type="match status" value="1"/>
</dbReference>
<evidence type="ECO:0000313" key="4">
    <source>
        <dbReference type="Proteomes" id="UP000053937"/>
    </source>
</evidence>
<dbReference type="InterPro" id="IPR007525">
    <property type="entry name" value="FrhB_FdhB_C"/>
</dbReference>
<sequence>MQESLQSCVFKNGWLGNLERQLFGRERSLDDPVEMRFGITTERFTARMKQRLPDAQWSGIITAMALRAFERKLVDGVVTLHRHTEQHFFSVPVLACSSEEIYESRGNKPVLSPVLRSLQTAYRQGLKKILVIGAACHLHMLRDFRERFPYLQEMEIFTIGIPCVDNMDRSRWTWVLERISASPSTARHMEFMQDFRIHIRHNDGSTEKIPYFSLPQELSDPAIFPKACMSCFDYLNSLSDITIGYLAAELTPQLDRQWVLVRTEKGRELLDLVNDELDRFPEWGEWKCDGFIRQTAGGIIEQMKDTGKTYAAEPLIPQWIGHLLSTAMGFIGPKGIGFAHYSADYHMIRHYYYVKYRLPDHLERLVPAHVPVILEEYGLPL</sequence>
<proteinExistence type="predicted"/>
<evidence type="ECO:0000259" key="2">
    <source>
        <dbReference type="Pfam" id="PF04432"/>
    </source>
</evidence>
<dbReference type="InterPro" id="IPR045220">
    <property type="entry name" value="FRHB/FDHB/HCAR-like"/>
</dbReference>
<dbReference type="GO" id="GO:0052592">
    <property type="term" value="F:oxidoreductase activity, acting on CH or CH2 groups, with an iron-sulfur protein as acceptor"/>
    <property type="evidence" value="ECO:0007669"/>
    <property type="project" value="TreeGrafter"/>
</dbReference>
<dbReference type="AlphaFoldDB" id="A0A101J5A0"/>
<evidence type="ECO:0000313" key="3">
    <source>
        <dbReference type="EMBL" id="KUL20316.1"/>
    </source>
</evidence>
<feature type="domain" description="Coenzyme F420 hydrogenase/dehydrogenase beta subunit N-terminal" evidence="1">
    <location>
        <begin position="44"/>
        <end position="118"/>
    </location>
</feature>
<gene>
    <name evidence="3" type="ORF">ASB62_09690</name>
</gene>
<dbReference type="EMBL" id="LMBR01000246">
    <property type="protein sequence ID" value="KUL20316.1"/>
    <property type="molecule type" value="Genomic_DNA"/>
</dbReference>
<dbReference type="PANTHER" id="PTHR31332">
    <property type="entry name" value="7-HYDROXYMETHYL CHLOROPHYLL A REDUCTASE, CHLOROPLASTIC"/>
    <property type="match status" value="1"/>
</dbReference>
<dbReference type="OrthoDB" id="593768at2"/>
<feature type="domain" description="Coenzyme F420 hydrogenase/dehydrogenase beta subunit C-terminal" evidence="2">
    <location>
        <begin position="127"/>
        <end position="274"/>
    </location>
</feature>
<accession>A0A101J5A0</accession>